<sequence>MPLKRFLERFSAHQRETKASRTSRFVAMQTQGRAVWTPRDYAALVKEGYMKNAVAFRAVRMICEAASGLRLVVKEDGSEVDEHPLLALLERPAPGENTASFLEAIFGYLILSGNAYVEAVALEDDVRELHVLRPDRVKVVPGAKGWVEAYDYTVGGRTMRIPAQGNGQVVPLLHMKQFHPLHDYYGFAALEAAQGPLDIHNAAGQWSKALLDNAACPSGALVYGGGDAVHLSDEQFQRLKEELADSYQGARNAGRPLLLEGGLDWKPMALSPRDMDFIAAKNQAAREVALALGVPPLLLGLPGDNTYANYQEANRAFWRQTVLPLARRVHTALAQWLSPSWERPVTLEADLDAVEALSAERSALWQRVTQADFLSSDEKREAVGYGPREEV</sequence>
<dbReference type="STRING" id="197461.A3843_15990"/>
<dbReference type="Pfam" id="PF04860">
    <property type="entry name" value="Phage_portal"/>
    <property type="match status" value="1"/>
</dbReference>
<reference evidence="1 2" key="1">
    <citation type="submission" date="2016-03" db="EMBL/GenBank/DDBJ databases">
        <title>Genome sequence of Nesiotobacter sp. nov., a moderately halophilic alphaproteobacterium isolated from the Yellow Sea, China.</title>
        <authorList>
            <person name="Zhang G."/>
            <person name="Zhang R."/>
        </authorList>
    </citation>
    <scope>NUCLEOTIDE SEQUENCE [LARGE SCALE GENOMIC DNA]</scope>
    <source>
        <strain evidence="1 2">WB1-6</strain>
    </source>
</reference>
<dbReference type="InterPro" id="IPR006427">
    <property type="entry name" value="Portal_HK97"/>
</dbReference>
<dbReference type="InterPro" id="IPR006944">
    <property type="entry name" value="Phage/GTA_portal"/>
</dbReference>
<name>A0A1U7JEM6_9HYPH</name>
<keyword evidence="2" id="KW-1185">Reference proteome</keyword>
<dbReference type="NCBIfam" id="TIGR01537">
    <property type="entry name" value="portal_HK97"/>
    <property type="match status" value="1"/>
</dbReference>
<gene>
    <name evidence="1" type="ORF">A3843_15990</name>
</gene>
<organism evidence="1 2">
    <name type="scientific">Pseudovibrio exalbescens</name>
    <dbReference type="NCBI Taxonomy" id="197461"/>
    <lineage>
        <taxon>Bacteria</taxon>
        <taxon>Pseudomonadati</taxon>
        <taxon>Pseudomonadota</taxon>
        <taxon>Alphaproteobacteria</taxon>
        <taxon>Hyphomicrobiales</taxon>
        <taxon>Stappiaceae</taxon>
        <taxon>Pseudovibrio</taxon>
    </lineage>
</organism>
<comment type="caution">
    <text evidence="1">The sequence shown here is derived from an EMBL/GenBank/DDBJ whole genome shotgun (WGS) entry which is preliminary data.</text>
</comment>
<dbReference type="EMBL" id="LVVZ01000022">
    <property type="protein sequence ID" value="OKL43206.1"/>
    <property type="molecule type" value="Genomic_DNA"/>
</dbReference>
<dbReference type="AlphaFoldDB" id="A0A1U7JEM6"/>
<protein>
    <submittedName>
        <fullName evidence="1">Portal protein</fullName>
    </submittedName>
</protein>
<proteinExistence type="predicted"/>
<evidence type="ECO:0000313" key="1">
    <source>
        <dbReference type="EMBL" id="OKL43206.1"/>
    </source>
</evidence>
<dbReference type="RefSeq" id="WP_028482998.1">
    <property type="nucleotide sequence ID" value="NZ_LVVZ01000022.1"/>
</dbReference>
<dbReference type="Proteomes" id="UP000185783">
    <property type="component" value="Unassembled WGS sequence"/>
</dbReference>
<evidence type="ECO:0000313" key="2">
    <source>
        <dbReference type="Proteomes" id="UP000185783"/>
    </source>
</evidence>
<accession>A0A1U7JEM6</accession>